<comment type="caution">
    <text evidence="1">The sequence shown here is derived from an EMBL/GenBank/DDBJ whole genome shotgun (WGS) entry which is preliminary data.</text>
</comment>
<name>A0AAW4IV04_9GAMM</name>
<dbReference type="PANTHER" id="PTHR37463:SF1">
    <property type="entry name" value="DUF2256 DOMAIN-CONTAINING PROTEIN"/>
    <property type="match status" value="1"/>
</dbReference>
<dbReference type="RefSeq" id="WP_207969334.1">
    <property type="nucleotide sequence ID" value="NZ_JAGBKN010000006.1"/>
</dbReference>
<dbReference type="EMBL" id="JAGBKN010000006">
    <property type="protein sequence ID" value="MBO1516598.1"/>
    <property type="molecule type" value="Genomic_DNA"/>
</dbReference>
<reference evidence="1 2" key="1">
    <citation type="submission" date="2021-03" db="EMBL/GenBank/DDBJ databases">
        <authorList>
            <person name="Shang D.-D."/>
            <person name="Du Z.-J."/>
            <person name="Chen G.-J."/>
        </authorList>
    </citation>
    <scope>NUCLEOTIDE SEQUENCE [LARGE SCALE GENOMIC DNA]</scope>
    <source>
        <strain evidence="1 2">F2608</strain>
    </source>
</reference>
<keyword evidence="2" id="KW-1185">Reference proteome</keyword>
<dbReference type="Pfam" id="PF10013">
    <property type="entry name" value="DUF2256"/>
    <property type="match status" value="1"/>
</dbReference>
<dbReference type="Proteomes" id="UP000664161">
    <property type="component" value="Unassembled WGS sequence"/>
</dbReference>
<evidence type="ECO:0000313" key="1">
    <source>
        <dbReference type="EMBL" id="MBO1516598.1"/>
    </source>
</evidence>
<sequence length="48" mass="5912">MAHKKVNLPEKICPVCQRLFTWRKKREKDWDNVVYCSERCRRSKTKSE</sequence>
<dbReference type="PIRSF" id="PIRSF037205">
    <property type="entry name" value="UCP037205"/>
    <property type="match status" value="1"/>
</dbReference>
<evidence type="ECO:0000313" key="2">
    <source>
        <dbReference type="Proteomes" id="UP000664161"/>
    </source>
</evidence>
<organism evidence="1 2">
    <name type="scientific">Psychrobacter halodurans</name>
    <dbReference type="NCBI Taxonomy" id="2818439"/>
    <lineage>
        <taxon>Bacteria</taxon>
        <taxon>Pseudomonadati</taxon>
        <taxon>Pseudomonadota</taxon>
        <taxon>Gammaproteobacteria</taxon>
        <taxon>Moraxellales</taxon>
        <taxon>Moraxellaceae</taxon>
        <taxon>Psychrobacter</taxon>
    </lineage>
</organism>
<dbReference type="PANTHER" id="PTHR37463">
    <property type="entry name" value="GSL3115 PROTEIN"/>
    <property type="match status" value="1"/>
</dbReference>
<accession>A0AAW4IV04</accession>
<proteinExistence type="predicted"/>
<gene>
    <name evidence="1" type="ORF">J3491_04520</name>
</gene>
<dbReference type="AlphaFoldDB" id="A0AAW4IV04"/>
<dbReference type="InterPro" id="IPR017136">
    <property type="entry name" value="UCP037205"/>
</dbReference>
<protein>
    <submittedName>
        <fullName evidence="1">DUF2256 domain-containing protein</fullName>
    </submittedName>
</protein>